<dbReference type="Pfam" id="PF02852">
    <property type="entry name" value="Pyr_redox_dim"/>
    <property type="match status" value="1"/>
</dbReference>
<comment type="cofactor">
    <cofactor evidence="1">
        <name>FAD</name>
        <dbReference type="ChEBI" id="CHEBI:57692"/>
    </cofactor>
</comment>
<evidence type="ECO:0000313" key="7">
    <source>
        <dbReference type="Proteomes" id="UP000321523"/>
    </source>
</evidence>
<evidence type="ECO:0000256" key="1">
    <source>
        <dbReference type="ARBA" id="ARBA00001974"/>
    </source>
</evidence>
<evidence type="ECO:0000313" key="6">
    <source>
        <dbReference type="EMBL" id="GEO38839.1"/>
    </source>
</evidence>
<feature type="domain" description="FAD/NAD(P)-binding" evidence="5">
    <location>
        <begin position="52"/>
        <end position="266"/>
    </location>
</feature>
<dbReference type="EMBL" id="BJYZ01000013">
    <property type="protein sequence ID" value="GEO38839.1"/>
    <property type="molecule type" value="Genomic_DNA"/>
</dbReference>
<feature type="domain" description="Pyridine nucleotide-disulphide oxidoreductase dimerisation" evidence="4">
    <location>
        <begin position="288"/>
        <end position="389"/>
    </location>
</feature>
<dbReference type="Proteomes" id="UP000321523">
    <property type="component" value="Unassembled WGS sequence"/>
</dbReference>
<evidence type="ECO:0000256" key="2">
    <source>
        <dbReference type="ARBA" id="ARBA00022630"/>
    </source>
</evidence>
<evidence type="ECO:0000259" key="5">
    <source>
        <dbReference type="Pfam" id="PF07992"/>
    </source>
</evidence>
<dbReference type="AlphaFoldDB" id="A0A512DQU8"/>
<dbReference type="PANTHER" id="PTHR43014">
    <property type="entry name" value="MERCURIC REDUCTASE"/>
    <property type="match status" value="1"/>
</dbReference>
<reference evidence="6 7" key="1">
    <citation type="submission" date="2019-07" db="EMBL/GenBank/DDBJ databases">
        <title>Whole genome shotgun sequence of Skermanella aerolata NBRC 106429.</title>
        <authorList>
            <person name="Hosoyama A."/>
            <person name="Uohara A."/>
            <person name="Ohji S."/>
            <person name="Ichikawa N."/>
        </authorList>
    </citation>
    <scope>NUCLEOTIDE SEQUENCE [LARGE SCALE GENOMIC DNA]</scope>
    <source>
        <strain evidence="6 7">NBRC 106429</strain>
    </source>
</reference>
<dbReference type="InterPro" id="IPR016156">
    <property type="entry name" value="FAD/NAD-linked_Rdtase_dimer_sf"/>
</dbReference>
<dbReference type="PRINTS" id="PR00411">
    <property type="entry name" value="PNDRDTASEI"/>
</dbReference>
<protein>
    <submittedName>
        <fullName evidence="6">Uncharacterized protein</fullName>
    </submittedName>
</protein>
<sequence length="397" mass="42266">MAEPLAAMERLAEPDIGVFSDLPVPDWRSLMAFKRRFTDPVPKAKETAFAEAGIVMVHGTARFVGADALDVGGEVLEADNFVIAAGSKPVPLPIHGADLVASSEDFLNLDDLPRRIVLVGGGYIAMEFAHLAFRASSEVTVLQRGERLLGGFDPDLVDLLVERTHDLPVDIRPGTAVTVVERTESGFRVHADQEGRHLRFDADLVVHAAGRMPNIQGLDLEKAGVRTGKSGVEVDAHLRSVSNPRVFAAGDAAASGMPLTPKASHDAEVIAANILAGEALRRTDYAGMPSVVFSVPPLARVGLLEEEALAQGLLFRVNHAVTDDWFSARRLNETCSGHKVLIEEGSGRILGAHLVGPHADEVINLFALAIRHGIPAKALAETSFAYPTGGSDVSAMV</sequence>
<dbReference type="InterPro" id="IPR036188">
    <property type="entry name" value="FAD/NAD-bd_sf"/>
</dbReference>
<organism evidence="6 7">
    <name type="scientific">Skermanella aerolata</name>
    <dbReference type="NCBI Taxonomy" id="393310"/>
    <lineage>
        <taxon>Bacteria</taxon>
        <taxon>Pseudomonadati</taxon>
        <taxon>Pseudomonadota</taxon>
        <taxon>Alphaproteobacteria</taxon>
        <taxon>Rhodospirillales</taxon>
        <taxon>Azospirillaceae</taxon>
        <taxon>Skermanella</taxon>
    </lineage>
</organism>
<accession>A0A512DQU8</accession>
<dbReference type="Gene3D" id="3.30.390.30">
    <property type="match status" value="1"/>
</dbReference>
<evidence type="ECO:0000259" key="4">
    <source>
        <dbReference type="Pfam" id="PF02852"/>
    </source>
</evidence>
<dbReference type="PANTHER" id="PTHR43014:SF5">
    <property type="entry name" value="GLUTATHIONE REDUCTASE (NADPH)"/>
    <property type="match status" value="1"/>
</dbReference>
<dbReference type="InterPro" id="IPR004099">
    <property type="entry name" value="Pyr_nucl-diS_OxRdtase_dimer"/>
</dbReference>
<gene>
    <name evidence="6" type="ORF">SAE02_29870</name>
</gene>
<dbReference type="Pfam" id="PF07992">
    <property type="entry name" value="Pyr_redox_2"/>
    <property type="match status" value="1"/>
</dbReference>
<dbReference type="PRINTS" id="PR00368">
    <property type="entry name" value="FADPNR"/>
</dbReference>
<dbReference type="GO" id="GO:0016491">
    <property type="term" value="F:oxidoreductase activity"/>
    <property type="evidence" value="ECO:0007669"/>
    <property type="project" value="InterPro"/>
</dbReference>
<dbReference type="Gene3D" id="3.50.50.60">
    <property type="entry name" value="FAD/NAD(P)-binding domain"/>
    <property type="match status" value="2"/>
</dbReference>
<evidence type="ECO:0000256" key="3">
    <source>
        <dbReference type="ARBA" id="ARBA00022827"/>
    </source>
</evidence>
<keyword evidence="3" id="KW-0274">FAD</keyword>
<dbReference type="InterPro" id="IPR023753">
    <property type="entry name" value="FAD/NAD-binding_dom"/>
</dbReference>
<name>A0A512DQU8_9PROT</name>
<dbReference type="SUPFAM" id="SSF55424">
    <property type="entry name" value="FAD/NAD-linked reductases, dimerisation (C-terminal) domain"/>
    <property type="match status" value="1"/>
</dbReference>
<comment type="caution">
    <text evidence="6">The sequence shown here is derived from an EMBL/GenBank/DDBJ whole genome shotgun (WGS) entry which is preliminary data.</text>
</comment>
<proteinExistence type="predicted"/>
<dbReference type="SUPFAM" id="SSF51905">
    <property type="entry name" value="FAD/NAD(P)-binding domain"/>
    <property type="match status" value="1"/>
</dbReference>
<keyword evidence="7" id="KW-1185">Reference proteome</keyword>
<keyword evidence="2" id="KW-0285">Flavoprotein</keyword>